<dbReference type="AlphaFoldDB" id="A0A7X0H3N8"/>
<feature type="transmembrane region" description="Helical" evidence="1">
    <location>
        <begin position="29"/>
        <end position="48"/>
    </location>
</feature>
<sequence>MNQAVTPPSPVRPELPTHRVREASWSARLIALVIFAPALAVLLTASSLTANDEGIGTHTQLGLAPCGFKSSTGLPCATCGMTTSFTHAADGHLLTAFVTQPAGAVLAVLTAMVVLVSGWSLASGMSLVPIGIALWRPRVIITMIALILGGWLYTLIKTAVLQ</sequence>
<evidence type="ECO:0000313" key="3">
    <source>
        <dbReference type="Proteomes" id="UP000541810"/>
    </source>
</evidence>
<keyword evidence="1" id="KW-0472">Membrane</keyword>
<accession>A0A7X0H3N8</accession>
<feature type="transmembrane region" description="Helical" evidence="1">
    <location>
        <begin position="102"/>
        <end position="127"/>
    </location>
</feature>
<dbReference type="InterPro" id="IPR021215">
    <property type="entry name" value="DUF2752"/>
</dbReference>
<evidence type="ECO:0000256" key="1">
    <source>
        <dbReference type="SAM" id="Phobius"/>
    </source>
</evidence>
<dbReference type="EMBL" id="JACHGY010000001">
    <property type="protein sequence ID" value="MBB6428693.1"/>
    <property type="molecule type" value="Genomic_DNA"/>
</dbReference>
<protein>
    <recommendedName>
        <fullName evidence="4">DUF2752 domain-containing protein</fullName>
    </recommendedName>
</protein>
<evidence type="ECO:0008006" key="4">
    <source>
        <dbReference type="Google" id="ProtNLM"/>
    </source>
</evidence>
<comment type="caution">
    <text evidence="2">The sequence shown here is derived from an EMBL/GenBank/DDBJ whole genome shotgun (WGS) entry which is preliminary data.</text>
</comment>
<gene>
    <name evidence="2" type="ORF">HNQ40_000499</name>
</gene>
<evidence type="ECO:0000313" key="2">
    <source>
        <dbReference type="EMBL" id="MBB6428693.1"/>
    </source>
</evidence>
<organism evidence="2 3">
    <name type="scientific">Algisphaera agarilytica</name>
    <dbReference type="NCBI Taxonomy" id="1385975"/>
    <lineage>
        <taxon>Bacteria</taxon>
        <taxon>Pseudomonadati</taxon>
        <taxon>Planctomycetota</taxon>
        <taxon>Phycisphaerae</taxon>
        <taxon>Phycisphaerales</taxon>
        <taxon>Phycisphaeraceae</taxon>
        <taxon>Algisphaera</taxon>
    </lineage>
</organism>
<proteinExistence type="predicted"/>
<name>A0A7X0H3N8_9BACT</name>
<dbReference type="Pfam" id="PF10825">
    <property type="entry name" value="DUF2752"/>
    <property type="match status" value="1"/>
</dbReference>
<reference evidence="2 3" key="1">
    <citation type="submission" date="2020-08" db="EMBL/GenBank/DDBJ databases">
        <title>Genomic Encyclopedia of Type Strains, Phase IV (KMG-IV): sequencing the most valuable type-strain genomes for metagenomic binning, comparative biology and taxonomic classification.</title>
        <authorList>
            <person name="Goeker M."/>
        </authorList>
    </citation>
    <scope>NUCLEOTIDE SEQUENCE [LARGE SCALE GENOMIC DNA]</scope>
    <source>
        <strain evidence="2 3">DSM 103725</strain>
    </source>
</reference>
<keyword evidence="1" id="KW-1133">Transmembrane helix</keyword>
<keyword evidence="1" id="KW-0812">Transmembrane</keyword>
<feature type="transmembrane region" description="Helical" evidence="1">
    <location>
        <begin position="139"/>
        <end position="156"/>
    </location>
</feature>
<keyword evidence="3" id="KW-1185">Reference proteome</keyword>
<dbReference type="Proteomes" id="UP000541810">
    <property type="component" value="Unassembled WGS sequence"/>
</dbReference>